<dbReference type="STRING" id="1798407.A3A16_03655"/>
<protein>
    <recommendedName>
        <fullName evidence="3">Nmd3 N-terminal domain-containing protein</fullName>
    </recommendedName>
</protein>
<dbReference type="EMBL" id="MHJJ01000007">
    <property type="protein sequence ID" value="OGY65684.1"/>
    <property type="molecule type" value="Genomic_DNA"/>
</dbReference>
<accession>A0A1G1ZM98</accession>
<gene>
    <name evidence="1" type="ORF">A3A16_03655</name>
</gene>
<sequence length="171" mass="19538">MANLFKKSYSVKLPKSQHEVEEFGKGKKGLAVCKNCSSVYFKKSWHHGLERIKLTGKEKDLPLNFILCPACQMIENKQYEGRLIIKNVSEKLADQLGDLVAGFCRRAYERDPMDRLIAIKKTGSAWEVTVTENELANKLANKIKNAFNKIKVSRRFSKEPSDVIEVTIEFL</sequence>
<comment type="caution">
    <text evidence="1">The sequence shown here is derived from an EMBL/GenBank/DDBJ whole genome shotgun (WGS) entry which is preliminary data.</text>
</comment>
<dbReference type="AlphaFoldDB" id="A0A1G1ZM98"/>
<reference evidence="1 2" key="1">
    <citation type="journal article" date="2016" name="Nat. Commun.">
        <title>Thousands of microbial genomes shed light on interconnected biogeochemical processes in an aquifer system.</title>
        <authorList>
            <person name="Anantharaman K."/>
            <person name="Brown C.T."/>
            <person name="Hug L.A."/>
            <person name="Sharon I."/>
            <person name="Castelle C.J."/>
            <person name="Probst A.J."/>
            <person name="Thomas B.C."/>
            <person name="Singh A."/>
            <person name="Wilkins M.J."/>
            <person name="Karaoz U."/>
            <person name="Brodie E.L."/>
            <person name="Williams K.H."/>
            <person name="Hubbard S.S."/>
            <person name="Banfield J.F."/>
        </authorList>
    </citation>
    <scope>NUCLEOTIDE SEQUENCE [LARGE SCALE GENOMIC DNA]</scope>
</reference>
<dbReference type="Proteomes" id="UP000177942">
    <property type="component" value="Unassembled WGS sequence"/>
</dbReference>
<evidence type="ECO:0000313" key="1">
    <source>
        <dbReference type="EMBL" id="OGY65684.1"/>
    </source>
</evidence>
<evidence type="ECO:0008006" key="3">
    <source>
        <dbReference type="Google" id="ProtNLM"/>
    </source>
</evidence>
<name>A0A1G1ZM98_9BACT</name>
<organism evidence="1 2">
    <name type="scientific">Candidatus Harrisonbacteria bacterium RIFCSPLOWO2_01_FULL_44_18</name>
    <dbReference type="NCBI Taxonomy" id="1798407"/>
    <lineage>
        <taxon>Bacteria</taxon>
        <taxon>Candidatus Harrisoniibacteriota</taxon>
    </lineage>
</organism>
<evidence type="ECO:0000313" key="2">
    <source>
        <dbReference type="Proteomes" id="UP000177942"/>
    </source>
</evidence>
<proteinExistence type="predicted"/>